<comment type="subcellular location">
    <subcellularLocation>
        <location evidence="1">Membrane</location>
        <topology evidence="1">Multi-pass membrane protein</topology>
    </subcellularLocation>
</comment>
<keyword evidence="3 6" id="KW-1133">Transmembrane helix</keyword>
<organism evidence="8 9">
    <name type="scientific">Cudoniella acicularis</name>
    <dbReference type="NCBI Taxonomy" id="354080"/>
    <lineage>
        <taxon>Eukaryota</taxon>
        <taxon>Fungi</taxon>
        <taxon>Dikarya</taxon>
        <taxon>Ascomycota</taxon>
        <taxon>Pezizomycotina</taxon>
        <taxon>Leotiomycetes</taxon>
        <taxon>Helotiales</taxon>
        <taxon>Tricladiaceae</taxon>
        <taxon>Cudoniella</taxon>
    </lineage>
</organism>
<evidence type="ECO:0000256" key="5">
    <source>
        <dbReference type="ARBA" id="ARBA00038359"/>
    </source>
</evidence>
<feature type="domain" description="Rhodopsin" evidence="7">
    <location>
        <begin position="69"/>
        <end position="269"/>
    </location>
</feature>
<evidence type="ECO:0000313" key="9">
    <source>
        <dbReference type="Proteomes" id="UP000566819"/>
    </source>
</evidence>
<feature type="transmembrane region" description="Helical" evidence="6">
    <location>
        <begin position="249"/>
        <end position="275"/>
    </location>
</feature>
<evidence type="ECO:0000259" key="7">
    <source>
        <dbReference type="Pfam" id="PF20684"/>
    </source>
</evidence>
<accession>A0A8H4RA85</accession>
<name>A0A8H4RA85_9HELO</name>
<feature type="transmembrane region" description="Helical" evidence="6">
    <location>
        <begin position="171"/>
        <end position="196"/>
    </location>
</feature>
<reference evidence="8 9" key="1">
    <citation type="submission" date="2020-03" db="EMBL/GenBank/DDBJ databases">
        <title>Draft Genome Sequence of Cudoniella acicularis.</title>
        <authorList>
            <person name="Buettner E."/>
            <person name="Kellner H."/>
        </authorList>
    </citation>
    <scope>NUCLEOTIDE SEQUENCE [LARGE SCALE GENOMIC DNA]</scope>
    <source>
        <strain evidence="8 9">DSM 108380</strain>
    </source>
</reference>
<keyword evidence="2 6" id="KW-0812">Transmembrane</keyword>
<sequence>MSLPPGIDLSKVPLMPNPSGAPPNFVDPPSLASTVEGVGISLMIISGFLLIFRLVANLKNPRRLGFDDLSEKGTSRHAWDVPFSVITVSYIQIAAATQIVIAPTWWAAKSAILALYIRVFGTVRWLRFMCYFWITFMALFYGSNIAIAIVYCIPREGEAWDGTSFQRCSTSAWAAVVIGVFSVLTDIIIFVLPFPIILKLRLPSTKKIGLTIVFFTGFLLIVMSSISLILRVKIYRGNDPTWNGTRLGIITAAEIFGIAMVSCAPALSAFWFTILTKSSLWSSFQSSFLFSSKKSQPSEASLRMNAQNQYYSTSNLKEPGYKVLDDEVSTNFAGQRNDVYISAPGSIPLKPLNSMRARPN</sequence>
<evidence type="ECO:0000256" key="3">
    <source>
        <dbReference type="ARBA" id="ARBA00022989"/>
    </source>
</evidence>
<feature type="transmembrane region" description="Helical" evidence="6">
    <location>
        <begin position="130"/>
        <end position="151"/>
    </location>
</feature>
<dbReference type="AlphaFoldDB" id="A0A8H4RA85"/>
<dbReference type="OrthoDB" id="5342292at2759"/>
<evidence type="ECO:0000313" key="8">
    <source>
        <dbReference type="EMBL" id="KAF4625059.1"/>
    </source>
</evidence>
<proteinExistence type="inferred from homology"/>
<dbReference type="Proteomes" id="UP000566819">
    <property type="component" value="Unassembled WGS sequence"/>
</dbReference>
<evidence type="ECO:0000256" key="2">
    <source>
        <dbReference type="ARBA" id="ARBA00022692"/>
    </source>
</evidence>
<dbReference type="InterPro" id="IPR049326">
    <property type="entry name" value="Rhodopsin_dom_fungi"/>
</dbReference>
<evidence type="ECO:0000256" key="6">
    <source>
        <dbReference type="SAM" id="Phobius"/>
    </source>
</evidence>
<keyword evidence="9" id="KW-1185">Reference proteome</keyword>
<dbReference type="EMBL" id="JAAMPI010001474">
    <property type="protein sequence ID" value="KAF4625059.1"/>
    <property type="molecule type" value="Genomic_DNA"/>
</dbReference>
<gene>
    <name evidence="8" type="ORF">G7Y89_g13109</name>
</gene>
<dbReference type="PANTHER" id="PTHR33048:SF146">
    <property type="entry name" value="INTEGRAL MEMBRANE PROTEIN"/>
    <property type="match status" value="1"/>
</dbReference>
<dbReference type="Pfam" id="PF20684">
    <property type="entry name" value="Fung_rhodopsin"/>
    <property type="match status" value="1"/>
</dbReference>
<feature type="transmembrane region" description="Helical" evidence="6">
    <location>
        <begin position="38"/>
        <end position="56"/>
    </location>
</feature>
<evidence type="ECO:0000256" key="1">
    <source>
        <dbReference type="ARBA" id="ARBA00004141"/>
    </source>
</evidence>
<feature type="transmembrane region" description="Helical" evidence="6">
    <location>
        <begin position="105"/>
        <end position="123"/>
    </location>
</feature>
<protein>
    <recommendedName>
        <fullName evidence="7">Rhodopsin domain-containing protein</fullName>
    </recommendedName>
</protein>
<dbReference type="GO" id="GO:0016020">
    <property type="term" value="C:membrane"/>
    <property type="evidence" value="ECO:0007669"/>
    <property type="project" value="UniProtKB-SubCell"/>
</dbReference>
<feature type="transmembrane region" description="Helical" evidence="6">
    <location>
        <begin position="208"/>
        <end position="229"/>
    </location>
</feature>
<comment type="caution">
    <text evidence="8">The sequence shown here is derived from an EMBL/GenBank/DDBJ whole genome shotgun (WGS) entry which is preliminary data.</text>
</comment>
<comment type="similarity">
    <text evidence="5">Belongs to the SAT4 family.</text>
</comment>
<keyword evidence="4 6" id="KW-0472">Membrane</keyword>
<dbReference type="PANTHER" id="PTHR33048">
    <property type="entry name" value="PTH11-LIKE INTEGRAL MEMBRANE PROTEIN (AFU_ORTHOLOGUE AFUA_5G11245)"/>
    <property type="match status" value="1"/>
</dbReference>
<dbReference type="InterPro" id="IPR052337">
    <property type="entry name" value="SAT4-like"/>
</dbReference>
<evidence type="ECO:0000256" key="4">
    <source>
        <dbReference type="ARBA" id="ARBA00023136"/>
    </source>
</evidence>